<feature type="region of interest" description="Disordered" evidence="2">
    <location>
        <begin position="173"/>
        <end position="221"/>
    </location>
</feature>
<organism evidence="4">
    <name type="scientific">Chryseobacterium indologenes</name>
    <name type="common">Flavobacterium indologenes</name>
    <dbReference type="NCBI Taxonomy" id="253"/>
    <lineage>
        <taxon>Bacteria</taxon>
        <taxon>Pseudomonadati</taxon>
        <taxon>Bacteroidota</taxon>
        <taxon>Flavobacteriia</taxon>
        <taxon>Flavobacteriales</taxon>
        <taxon>Weeksellaceae</taxon>
        <taxon>Chryseobacterium group</taxon>
        <taxon>Chryseobacterium</taxon>
    </lineage>
</organism>
<keyword evidence="3" id="KW-1133">Transmembrane helix</keyword>
<evidence type="ECO:0000256" key="2">
    <source>
        <dbReference type="SAM" id="MobiDB-lite"/>
    </source>
</evidence>
<accession>A0A411DHE8</accession>
<protein>
    <submittedName>
        <fullName evidence="4">Uncharacterized protein</fullName>
    </submittedName>
</protein>
<reference evidence="4" key="1">
    <citation type="submission" date="2019-01" db="EMBL/GenBank/DDBJ databases">
        <title>Whole Genome Sequencing for Putative Detection of Antimicrobial Resistance and Potential Virulence Factors in Chryseobacterium indologenes isolated from Nile Tilapia in Tanzania.</title>
        <authorList>
            <person name="Mwega E."/>
            <person name="Mutoloki S."/>
            <person name="Mugimba K."/>
            <person name="Colquhoun D."/>
            <person name="Mdegela R."/>
            <person name="Evensen O."/>
            <person name="Wasteson Y."/>
        </authorList>
    </citation>
    <scope>NUCLEOTIDE SEQUENCE [LARGE SCALE GENOMIC DNA]</scope>
    <source>
        <strain evidence="4">StR 01</strain>
    </source>
</reference>
<keyword evidence="3" id="KW-0812">Transmembrane</keyword>
<feature type="region of interest" description="Disordered" evidence="2">
    <location>
        <begin position="1"/>
        <end position="52"/>
    </location>
</feature>
<gene>
    <name evidence="4" type="ORF">EU348_00850</name>
</gene>
<feature type="compositionally biased region" description="Polar residues" evidence="2">
    <location>
        <begin position="20"/>
        <end position="29"/>
    </location>
</feature>
<dbReference type="AlphaFoldDB" id="A0A411DHE8"/>
<proteinExistence type="predicted"/>
<sequence length="267" mass="30123">MPQREAEELHKRLEKETHAHAQQKNLNENTDLKNENEKKDIQPTEESRKGRGFLNSVSKNASFIKKSLKYSAIGLAAGFAVGLFFPPLGIAVMAISAIAGSIAIGTKITHSFNNSKPDKIYTQENTETKAEILREIVRELMEEKLSKDKEEIKQHDKKNGIEDNLKQDIERLTGGPERKTENTTGNGIENRMVRDQKLPFDTNAKNVGTGNRRKSATHTDESRLAMFTKPLNRLHPNIKQHAQASKPKVQQETQSISKNMGMRRNTL</sequence>
<name>A0A411DHE8_CHRID</name>
<feature type="transmembrane region" description="Helical" evidence="3">
    <location>
        <begin position="68"/>
        <end position="85"/>
    </location>
</feature>
<keyword evidence="3" id="KW-0472">Membrane</keyword>
<feature type="compositionally biased region" description="Basic and acidic residues" evidence="2">
    <location>
        <begin position="30"/>
        <end position="49"/>
    </location>
</feature>
<evidence type="ECO:0000313" key="4">
    <source>
        <dbReference type="EMBL" id="QBA19786.1"/>
    </source>
</evidence>
<feature type="coiled-coil region" evidence="1">
    <location>
        <begin position="123"/>
        <end position="158"/>
    </location>
</feature>
<feature type="compositionally biased region" description="Polar residues" evidence="2">
    <location>
        <begin position="240"/>
        <end position="258"/>
    </location>
</feature>
<evidence type="ECO:0000256" key="3">
    <source>
        <dbReference type="SAM" id="Phobius"/>
    </source>
</evidence>
<evidence type="ECO:0000256" key="1">
    <source>
        <dbReference type="SAM" id="Coils"/>
    </source>
</evidence>
<feature type="region of interest" description="Disordered" evidence="2">
    <location>
        <begin position="240"/>
        <end position="267"/>
    </location>
</feature>
<feature type="compositionally biased region" description="Basic and acidic residues" evidence="2">
    <location>
        <begin position="1"/>
        <end position="19"/>
    </location>
</feature>
<dbReference type="EMBL" id="CP035532">
    <property type="protein sequence ID" value="QBA19786.1"/>
    <property type="molecule type" value="Genomic_DNA"/>
</dbReference>
<keyword evidence="1" id="KW-0175">Coiled coil</keyword>